<gene>
    <name evidence="1" type="primary">P0648C09.17</name>
</gene>
<accession>Q8RYY3</accession>
<reference evidence="1" key="1">
    <citation type="submission" date="2001-07" db="EMBL/GenBank/DDBJ databases">
        <title>Oryza sativa nipponbare(GA3) genomic DNA, chromosome 1, PAC clone:P0648C09.</title>
        <authorList>
            <person name="Sasaki T."/>
            <person name="Matsumoto T."/>
            <person name="Yamamoto K."/>
        </authorList>
    </citation>
    <scope>NUCLEOTIDE SEQUENCE</scope>
</reference>
<protein>
    <submittedName>
        <fullName evidence="1">p0648C09.17 protein</fullName>
    </submittedName>
</protein>
<sequence>MADVSLARSLLLAVLCAVLWSAFSIFETLDRHILVNHERLTIDDYVACTERISPILSLEL</sequence>
<dbReference type="AlphaFoldDB" id="Q8RYY3"/>
<name>Q8RYY3_ORYSJ</name>
<dbReference type="EMBL" id="AP003922">
    <property type="protein sequence ID" value="BAB86228.1"/>
    <property type="molecule type" value="Genomic_DNA"/>
</dbReference>
<organism evidence="1">
    <name type="scientific">Oryza sativa subsp. japonica</name>
    <name type="common">Rice</name>
    <dbReference type="NCBI Taxonomy" id="39947"/>
    <lineage>
        <taxon>Eukaryota</taxon>
        <taxon>Viridiplantae</taxon>
        <taxon>Streptophyta</taxon>
        <taxon>Embryophyta</taxon>
        <taxon>Tracheophyta</taxon>
        <taxon>Spermatophyta</taxon>
        <taxon>Magnoliopsida</taxon>
        <taxon>Liliopsida</taxon>
        <taxon>Poales</taxon>
        <taxon>Poaceae</taxon>
        <taxon>BOP clade</taxon>
        <taxon>Oryzoideae</taxon>
        <taxon>Oryzeae</taxon>
        <taxon>Oryzinae</taxon>
        <taxon>Oryza</taxon>
        <taxon>Oryza sativa</taxon>
    </lineage>
</organism>
<evidence type="ECO:0000313" key="1">
    <source>
        <dbReference type="EMBL" id="BAB86228.1"/>
    </source>
</evidence>
<proteinExistence type="predicted"/>